<proteinExistence type="predicted"/>
<protein>
    <submittedName>
        <fullName evidence="1">Uncharacterized protein</fullName>
    </submittedName>
</protein>
<dbReference type="Proteomes" id="UP001162483">
    <property type="component" value="Unassembled WGS sequence"/>
</dbReference>
<dbReference type="EMBL" id="CATNWA010009656">
    <property type="protein sequence ID" value="CAI9558367.1"/>
    <property type="molecule type" value="Genomic_DNA"/>
</dbReference>
<sequence>SPGPGRRFSARTWRSSAELTGERYTCRFVFLCTAEKNTKQHVSLVKHNTEHNVKHTQHS</sequence>
<accession>A0ABN9CFR9</accession>
<reference evidence="1" key="1">
    <citation type="submission" date="2023-05" db="EMBL/GenBank/DDBJ databases">
        <authorList>
            <person name="Stuckert A."/>
        </authorList>
    </citation>
    <scope>NUCLEOTIDE SEQUENCE</scope>
</reference>
<evidence type="ECO:0000313" key="2">
    <source>
        <dbReference type="Proteomes" id="UP001162483"/>
    </source>
</evidence>
<name>A0ABN9CFR9_9NEOB</name>
<feature type="non-terminal residue" evidence="1">
    <location>
        <position position="1"/>
    </location>
</feature>
<evidence type="ECO:0000313" key="1">
    <source>
        <dbReference type="EMBL" id="CAI9558367.1"/>
    </source>
</evidence>
<comment type="caution">
    <text evidence="1">The sequence shown here is derived from an EMBL/GenBank/DDBJ whole genome shotgun (WGS) entry which is preliminary data.</text>
</comment>
<keyword evidence="2" id="KW-1185">Reference proteome</keyword>
<gene>
    <name evidence="1" type="ORF">SPARVUS_LOCUS4875810</name>
</gene>
<organism evidence="1 2">
    <name type="scientific">Staurois parvus</name>
    <dbReference type="NCBI Taxonomy" id="386267"/>
    <lineage>
        <taxon>Eukaryota</taxon>
        <taxon>Metazoa</taxon>
        <taxon>Chordata</taxon>
        <taxon>Craniata</taxon>
        <taxon>Vertebrata</taxon>
        <taxon>Euteleostomi</taxon>
        <taxon>Amphibia</taxon>
        <taxon>Batrachia</taxon>
        <taxon>Anura</taxon>
        <taxon>Neobatrachia</taxon>
        <taxon>Ranoidea</taxon>
        <taxon>Ranidae</taxon>
        <taxon>Staurois</taxon>
    </lineage>
</organism>